<keyword evidence="1" id="KW-1133">Transmembrane helix</keyword>
<name>A0A974XIM3_9GAMM</name>
<organism evidence="2 3">
    <name type="scientific">Shewanella cyperi</name>
    <dbReference type="NCBI Taxonomy" id="2814292"/>
    <lineage>
        <taxon>Bacteria</taxon>
        <taxon>Pseudomonadati</taxon>
        <taxon>Pseudomonadota</taxon>
        <taxon>Gammaproteobacteria</taxon>
        <taxon>Alteromonadales</taxon>
        <taxon>Shewanellaceae</taxon>
        <taxon>Shewanella</taxon>
    </lineage>
</organism>
<dbReference type="KEGG" id="scyp:JYB88_12665"/>
<reference evidence="2 3" key="1">
    <citation type="submission" date="2021-03" db="EMBL/GenBank/DDBJ databases">
        <title>Novel species identification of genus Shewanella.</title>
        <authorList>
            <person name="Liu G."/>
            <person name="Zhang Q."/>
        </authorList>
    </citation>
    <scope>NUCLEOTIDE SEQUENCE [LARGE SCALE GENOMIC DNA]</scope>
    <source>
        <strain evidence="2 3">FJAT-53726</strain>
    </source>
</reference>
<evidence type="ECO:0000256" key="1">
    <source>
        <dbReference type="SAM" id="Phobius"/>
    </source>
</evidence>
<dbReference type="EMBL" id="CP071504">
    <property type="protein sequence ID" value="QSX29090.1"/>
    <property type="molecule type" value="Genomic_DNA"/>
</dbReference>
<dbReference type="Proteomes" id="UP000663281">
    <property type="component" value="Chromosome"/>
</dbReference>
<gene>
    <name evidence="2" type="ORF">JYB88_12665</name>
</gene>
<keyword evidence="1" id="KW-0812">Transmembrane</keyword>
<sequence>MTTQSKAPTASGLFCFSVLSIITVITVHLSMRLASPIPCFFLFPFNTIGHLIKGIYTGPKKRNGKMPVCRHFIPNVKSKIQGSSRPAPVLDFSVGRYHLGFAYGYNGPQIFVGSPGTWLRLVIQANS</sequence>
<evidence type="ECO:0000313" key="2">
    <source>
        <dbReference type="EMBL" id="QSX29090.1"/>
    </source>
</evidence>
<keyword evidence="1" id="KW-0472">Membrane</keyword>
<evidence type="ECO:0000313" key="3">
    <source>
        <dbReference type="Proteomes" id="UP000663281"/>
    </source>
</evidence>
<dbReference type="RefSeq" id="WP_207324347.1">
    <property type="nucleotide sequence ID" value="NZ_CP071504.1"/>
</dbReference>
<dbReference type="AlphaFoldDB" id="A0A974XIM3"/>
<proteinExistence type="predicted"/>
<accession>A0A974XIM3</accession>
<feature type="transmembrane region" description="Helical" evidence="1">
    <location>
        <begin position="12"/>
        <end position="29"/>
    </location>
</feature>
<keyword evidence="3" id="KW-1185">Reference proteome</keyword>
<protein>
    <submittedName>
        <fullName evidence="2">Uncharacterized protein</fullName>
    </submittedName>
</protein>
<feature type="transmembrane region" description="Helical" evidence="1">
    <location>
        <begin position="35"/>
        <end position="56"/>
    </location>
</feature>